<feature type="domain" description="Protein kinase" evidence="7">
    <location>
        <begin position="12"/>
        <end position="270"/>
    </location>
</feature>
<dbReference type="EMBL" id="JAHRHJ020000007">
    <property type="protein sequence ID" value="KAH9310271.1"/>
    <property type="molecule type" value="Genomic_DNA"/>
</dbReference>
<dbReference type="AlphaFoldDB" id="A0AA38FTC9"/>
<dbReference type="PANTHER" id="PTHR48011:SF5">
    <property type="entry name" value="PROTEIN KINASE DOMAIN-CONTAINING PROTEIN"/>
    <property type="match status" value="1"/>
</dbReference>
<dbReference type="Pfam" id="PF00069">
    <property type="entry name" value="Pkinase"/>
    <property type="match status" value="1"/>
</dbReference>
<keyword evidence="6" id="KW-0723">Serine/threonine-protein kinase</keyword>
<dbReference type="PROSITE" id="PS50011">
    <property type="entry name" value="PROTEIN_KINASE_DOM"/>
    <property type="match status" value="1"/>
</dbReference>
<evidence type="ECO:0000256" key="2">
    <source>
        <dbReference type="ARBA" id="ARBA00022741"/>
    </source>
</evidence>
<evidence type="ECO:0000256" key="4">
    <source>
        <dbReference type="ARBA" id="ARBA00022840"/>
    </source>
</evidence>
<dbReference type="CDD" id="cd06606">
    <property type="entry name" value="STKc_MAPKKK"/>
    <property type="match status" value="1"/>
</dbReference>
<organism evidence="8 9">
    <name type="scientific">Taxus chinensis</name>
    <name type="common">Chinese yew</name>
    <name type="synonym">Taxus wallichiana var. chinensis</name>
    <dbReference type="NCBI Taxonomy" id="29808"/>
    <lineage>
        <taxon>Eukaryota</taxon>
        <taxon>Viridiplantae</taxon>
        <taxon>Streptophyta</taxon>
        <taxon>Embryophyta</taxon>
        <taxon>Tracheophyta</taxon>
        <taxon>Spermatophyta</taxon>
        <taxon>Pinopsida</taxon>
        <taxon>Pinidae</taxon>
        <taxon>Conifers II</taxon>
        <taxon>Cupressales</taxon>
        <taxon>Taxaceae</taxon>
        <taxon>Taxus</taxon>
    </lineage>
</organism>
<sequence length="407" mass="45109">MECSCCDSPRGWVRGSVIGVGAFGTVNLAMDKATGELLAVKSVECKEERKGELVAIQNEINILQKLDSPWIVKFLGEAYSEDGGVCRRNLLMEYISGGSVADVVQRFGGGLEESVIRNYTRSIVKGIEYLHSQGIVHCDIKGKNVLVGSSGLKLADFGCAKVMASERESRVELSGTPLWMAPEAVNQVERGPPCDIWSVGCTVVEMATGRAPWNNIPQPLLAMYKIGCSDELPEFPKTLSAEGRDFLDKCLRRDPKQRWTSTQLLSHPFLSESFQQAALSPTSTLNFDKAEKQWDESCSCDTFAGTICPLSVLSDLPSPMQEEEIIHNHSQLRRVFEESPSRSRPSPHQRIAKLAEECGYGRNNSGYMPNWCSGPEWIVVRCHKEYKHDTPLVDLPFSHFMDGDGLN</sequence>
<protein>
    <recommendedName>
        <fullName evidence="7">Protein kinase domain-containing protein</fullName>
    </recommendedName>
</protein>
<keyword evidence="1" id="KW-0808">Transferase</keyword>
<keyword evidence="9" id="KW-1185">Reference proteome</keyword>
<feature type="binding site" evidence="5">
    <location>
        <position position="41"/>
    </location>
    <ligand>
        <name>ATP</name>
        <dbReference type="ChEBI" id="CHEBI:30616"/>
    </ligand>
</feature>
<dbReference type="SUPFAM" id="SSF56112">
    <property type="entry name" value="Protein kinase-like (PK-like)"/>
    <property type="match status" value="1"/>
</dbReference>
<dbReference type="InterPro" id="IPR008271">
    <property type="entry name" value="Ser/Thr_kinase_AS"/>
</dbReference>
<dbReference type="GO" id="GO:0004674">
    <property type="term" value="F:protein serine/threonine kinase activity"/>
    <property type="evidence" value="ECO:0007669"/>
    <property type="project" value="UniProtKB-KW"/>
</dbReference>
<dbReference type="OMA" id="CCMKGKA"/>
<dbReference type="PROSITE" id="PS00108">
    <property type="entry name" value="PROTEIN_KINASE_ST"/>
    <property type="match status" value="1"/>
</dbReference>
<dbReference type="PANTHER" id="PTHR48011">
    <property type="entry name" value="CCR4-NOT TRANSCRIPTIONAL COMPLEX SUBUNIT CAF120-RELATED"/>
    <property type="match status" value="1"/>
</dbReference>
<name>A0AA38FTC9_TAXCH</name>
<dbReference type="PROSITE" id="PS00107">
    <property type="entry name" value="PROTEIN_KINASE_ATP"/>
    <property type="match status" value="1"/>
</dbReference>
<proteinExistence type="inferred from homology"/>
<dbReference type="GO" id="GO:0005524">
    <property type="term" value="F:ATP binding"/>
    <property type="evidence" value="ECO:0007669"/>
    <property type="project" value="UniProtKB-UniRule"/>
</dbReference>
<evidence type="ECO:0000313" key="9">
    <source>
        <dbReference type="Proteomes" id="UP000824469"/>
    </source>
</evidence>
<dbReference type="Proteomes" id="UP000824469">
    <property type="component" value="Unassembled WGS sequence"/>
</dbReference>
<evidence type="ECO:0000256" key="5">
    <source>
        <dbReference type="PROSITE-ProRule" id="PRU10141"/>
    </source>
</evidence>
<evidence type="ECO:0000313" key="8">
    <source>
        <dbReference type="EMBL" id="KAH9310271.1"/>
    </source>
</evidence>
<gene>
    <name evidence="8" type="ORF">KI387_044216</name>
</gene>
<keyword evidence="3" id="KW-0418">Kinase</keyword>
<dbReference type="InterPro" id="IPR011009">
    <property type="entry name" value="Kinase-like_dom_sf"/>
</dbReference>
<keyword evidence="4 5" id="KW-0067">ATP-binding</keyword>
<evidence type="ECO:0000256" key="3">
    <source>
        <dbReference type="ARBA" id="ARBA00022777"/>
    </source>
</evidence>
<keyword evidence="2 5" id="KW-0547">Nucleotide-binding</keyword>
<accession>A0AA38FTC9</accession>
<evidence type="ECO:0000259" key="7">
    <source>
        <dbReference type="PROSITE" id="PS50011"/>
    </source>
</evidence>
<reference evidence="8 9" key="1">
    <citation type="journal article" date="2021" name="Nat. Plants">
        <title>The Taxus genome provides insights into paclitaxel biosynthesis.</title>
        <authorList>
            <person name="Xiong X."/>
            <person name="Gou J."/>
            <person name="Liao Q."/>
            <person name="Li Y."/>
            <person name="Zhou Q."/>
            <person name="Bi G."/>
            <person name="Li C."/>
            <person name="Du R."/>
            <person name="Wang X."/>
            <person name="Sun T."/>
            <person name="Guo L."/>
            <person name="Liang H."/>
            <person name="Lu P."/>
            <person name="Wu Y."/>
            <person name="Zhang Z."/>
            <person name="Ro D.K."/>
            <person name="Shang Y."/>
            <person name="Huang S."/>
            <person name="Yan J."/>
        </authorList>
    </citation>
    <scope>NUCLEOTIDE SEQUENCE [LARGE SCALE GENOMIC DNA]</scope>
    <source>
        <strain evidence="8">Ta-2019</strain>
    </source>
</reference>
<comment type="caution">
    <text evidence="8">The sequence shown here is derived from an EMBL/GenBank/DDBJ whole genome shotgun (WGS) entry which is preliminary data.</text>
</comment>
<dbReference type="InterPro" id="IPR017441">
    <property type="entry name" value="Protein_kinase_ATP_BS"/>
</dbReference>
<dbReference type="InterPro" id="IPR000719">
    <property type="entry name" value="Prot_kinase_dom"/>
</dbReference>
<dbReference type="SMART" id="SM00220">
    <property type="entry name" value="S_TKc"/>
    <property type="match status" value="1"/>
</dbReference>
<evidence type="ECO:0000256" key="6">
    <source>
        <dbReference type="RuleBase" id="RU000304"/>
    </source>
</evidence>
<dbReference type="GO" id="GO:0007165">
    <property type="term" value="P:signal transduction"/>
    <property type="evidence" value="ECO:0007669"/>
    <property type="project" value="TreeGrafter"/>
</dbReference>
<comment type="similarity">
    <text evidence="6">Belongs to the protein kinase superfamily.</text>
</comment>
<evidence type="ECO:0000256" key="1">
    <source>
        <dbReference type="ARBA" id="ARBA00022679"/>
    </source>
</evidence>
<dbReference type="Gene3D" id="1.10.510.10">
    <property type="entry name" value="Transferase(Phosphotransferase) domain 1"/>
    <property type="match status" value="1"/>
</dbReference>
<dbReference type="InterPro" id="IPR052751">
    <property type="entry name" value="Plant_MAPKKK"/>
</dbReference>